<dbReference type="PANTHER" id="PTHR15415:SF7">
    <property type="entry name" value="MICOS COMPLEX SUBUNIT MIC60"/>
    <property type="match status" value="1"/>
</dbReference>
<comment type="subunit">
    <text evidence="7">Component of the mitochondrial contact site and cristae organizing system (MICOS) complex.</text>
</comment>
<evidence type="ECO:0000256" key="6">
    <source>
        <dbReference type="ARBA" id="ARBA00023136"/>
    </source>
</evidence>
<keyword evidence="3 7" id="KW-0999">Mitochondrion inner membrane</keyword>
<reference evidence="8" key="2">
    <citation type="submission" date="2024-08" db="UniProtKB">
        <authorList>
            <consortium name="EnsemblMetazoa"/>
        </authorList>
    </citation>
    <scope>IDENTIFICATION</scope>
</reference>
<comment type="function">
    <text evidence="7">Component of the MICOS complex, a large protein complex of the mitochondrial inner membrane that plays crucial roles in the maintenance of crista junctions, inner membrane architecture, and formation of contact sites to the outer membrane.</text>
</comment>
<dbReference type="InterPro" id="IPR019133">
    <property type="entry name" value="MIC60"/>
</dbReference>
<keyword evidence="5 7" id="KW-0496">Mitochondrion</keyword>
<evidence type="ECO:0000256" key="4">
    <source>
        <dbReference type="ARBA" id="ARBA00022989"/>
    </source>
</evidence>
<sequence length="222" mass="25219">MYDFLFHEGTFYGIRTSPDNYKISFQQAPILWTASQAVLESLKTGSPECPTQIKCLQNEISVLVNAISPHDQFARTVLRSLPTEAWERGIFSEEALKKRFSQVEKIARKVDLVPAEGASLVVHILSYLQDLFLINPSRIPQAELNDDVTDFTKMNSSEILYRAKFWLDHGNLLQTLKYMNLLKGAPRSIATQWMYEAKILLETQQAVKILIAYAACSGLNFL</sequence>
<evidence type="ECO:0000313" key="8">
    <source>
        <dbReference type="EnsemblMetazoa" id="XP_019762760.1"/>
    </source>
</evidence>
<evidence type="ECO:0000256" key="3">
    <source>
        <dbReference type="ARBA" id="ARBA00022792"/>
    </source>
</evidence>
<proteinExistence type="inferred from homology"/>
<dbReference type="RefSeq" id="XP_019762760.1">
    <property type="nucleotide sequence ID" value="XM_019907201.2"/>
</dbReference>
<dbReference type="GO" id="GO:0042407">
    <property type="term" value="P:cristae formation"/>
    <property type="evidence" value="ECO:0007669"/>
    <property type="project" value="TreeGrafter"/>
</dbReference>
<dbReference type="Proteomes" id="UP000019118">
    <property type="component" value="Unassembled WGS sequence"/>
</dbReference>
<evidence type="ECO:0000256" key="1">
    <source>
        <dbReference type="ARBA" id="ARBA00010877"/>
    </source>
</evidence>
<dbReference type="GO" id="GO:0061617">
    <property type="term" value="C:MICOS complex"/>
    <property type="evidence" value="ECO:0007669"/>
    <property type="project" value="TreeGrafter"/>
</dbReference>
<accession>A0AAR5PP16</accession>
<comment type="subcellular location">
    <subcellularLocation>
        <location evidence="7">Mitochondrion inner membrane</location>
        <topology evidence="7">Single-pass membrane protein</topology>
    </subcellularLocation>
</comment>
<dbReference type="Pfam" id="PF09731">
    <property type="entry name" value="Mitofilin"/>
    <property type="match status" value="1"/>
</dbReference>
<keyword evidence="9" id="KW-1185">Reference proteome</keyword>
<comment type="similarity">
    <text evidence="1 7">Belongs to the MICOS complex subunit Mic60 family.</text>
</comment>
<name>A0AAR5PP16_DENPD</name>
<organism evidence="8 9">
    <name type="scientific">Dendroctonus ponderosae</name>
    <name type="common">Mountain pine beetle</name>
    <dbReference type="NCBI Taxonomy" id="77166"/>
    <lineage>
        <taxon>Eukaryota</taxon>
        <taxon>Metazoa</taxon>
        <taxon>Ecdysozoa</taxon>
        <taxon>Arthropoda</taxon>
        <taxon>Hexapoda</taxon>
        <taxon>Insecta</taxon>
        <taxon>Pterygota</taxon>
        <taxon>Neoptera</taxon>
        <taxon>Endopterygota</taxon>
        <taxon>Coleoptera</taxon>
        <taxon>Polyphaga</taxon>
        <taxon>Cucujiformia</taxon>
        <taxon>Curculionidae</taxon>
        <taxon>Scolytinae</taxon>
        <taxon>Dendroctonus</taxon>
    </lineage>
</organism>
<keyword evidence="2 7" id="KW-0812">Transmembrane</keyword>
<evidence type="ECO:0000313" key="9">
    <source>
        <dbReference type="Proteomes" id="UP000019118"/>
    </source>
</evidence>
<dbReference type="KEGG" id="dpa:109539428"/>
<evidence type="ECO:0000256" key="5">
    <source>
        <dbReference type="ARBA" id="ARBA00023128"/>
    </source>
</evidence>
<keyword evidence="4" id="KW-1133">Transmembrane helix</keyword>
<protein>
    <recommendedName>
        <fullName evidence="7">MICOS complex subunit MIC60</fullName>
    </recommendedName>
    <alternativeName>
        <fullName evidence="7">Mitofilin</fullName>
    </alternativeName>
</protein>
<evidence type="ECO:0000256" key="2">
    <source>
        <dbReference type="ARBA" id="ARBA00022692"/>
    </source>
</evidence>
<dbReference type="GeneID" id="109539428"/>
<dbReference type="EnsemblMetazoa" id="XM_019907201.1">
    <property type="protein sequence ID" value="XP_019762760.1"/>
    <property type="gene ID" value="LOC109539428"/>
</dbReference>
<dbReference type="PANTHER" id="PTHR15415">
    <property type="entry name" value="MITOFILIN"/>
    <property type="match status" value="1"/>
</dbReference>
<evidence type="ECO:0000256" key="7">
    <source>
        <dbReference type="RuleBase" id="RU363000"/>
    </source>
</evidence>
<reference evidence="9" key="1">
    <citation type="journal article" date="2013" name="Genome Biol.">
        <title>Draft genome of the mountain pine beetle, Dendroctonus ponderosae Hopkins, a major forest pest.</title>
        <authorList>
            <person name="Keeling C.I."/>
            <person name="Yuen M.M."/>
            <person name="Liao N.Y."/>
            <person name="Docking T.R."/>
            <person name="Chan S.K."/>
            <person name="Taylor G.A."/>
            <person name="Palmquist D.L."/>
            <person name="Jackman S.D."/>
            <person name="Nguyen A."/>
            <person name="Li M."/>
            <person name="Henderson H."/>
            <person name="Janes J.K."/>
            <person name="Zhao Y."/>
            <person name="Pandoh P."/>
            <person name="Moore R."/>
            <person name="Sperling F.A."/>
            <person name="Huber D.P."/>
            <person name="Birol I."/>
            <person name="Jones S.J."/>
            <person name="Bohlmann J."/>
        </authorList>
    </citation>
    <scope>NUCLEOTIDE SEQUENCE</scope>
</reference>
<dbReference type="AlphaFoldDB" id="A0AAR5PP16"/>
<keyword evidence="6" id="KW-0472">Membrane</keyword>